<evidence type="ECO:0000313" key="1">
    <source>
        <dbReference type="EMBL" id="CAB4135562.1"/>
    </source>
</evidence>
<evidence type="ECO:0000313" key="6">
    <source>
        <dbReference type="EMBL" id="CAB4210643.1"/>
    </source>
</evidence>
<dbReference type="EMBL" id="LR796302">
    <property type="protein sequence ID" value="CAB4135562.1"/>
    <property type="molecule type" value="Genomic_DNA"/>
</dbReference>
<evidence type="ECO:0000313" key="3">
    <source>
        <dbReference type="EMBL" id="CAB4169823.1"/>
    </source>
</evidence>
<protein>
    <submittedName>
        <fullName evidence="1">Uncharacterized protein</fullName>
    </submittedName>
</protein>
<name>A0A6J5LPA4_9CAUD</name>
<dbReference type="EMBL" id="LR797261">
    <property type="protein sequence ID" value="CAB4197918.1"/>
    <property type="molecule type" value="Genomic_DNA"/>
</dbReference>
<dbReference type="EMBL" id="LR797044">
    <property type="protein sequence ID" value="CAB4183222.1"/>
    <property type="molecule type" value="Genomic_DNA"/>
</dbReference>
<dbReference type="EMBL" id="LR796533">
    <property type="protein sequence ID" value="CAB4150100.1"/>
    <property type="molecule type" value="Genomic_DNA"/>
</dbReference>
<sequence>MSLTGIAKQLEYCNKETYEIQISTRDGKTFETIVEGDSLWNLRNTFYKTEITDKGKKRFISRRNNQITVLQEVSGKQRKEK</sequence>
<proteinExistence type="predicted"/>
<evidence type="ECO:0000313" key="2">
    <source>
        <dbReference type="EMBL" id="CAB4150100.1"/>
    </source>
</evidence>
<dbReference type="EMBL" id="LR796855">
    <property type="protein sequence ID" value="CAB4169823.1"/>
    <property type="molecule type" value="Genomic_DNA"/>
</dbReference>
<organism evidence="1">
    <name type="scientific">uncultured Caudovirales phage</name>
    <dbReference type="NCBI Taxonomy" id="2100421"/>
    <lineage>
        <taxon>Viruses</taxon>
        <taxon>Duplodnaviria</taxon>
        <taxon>Heunggongvirae</taxon>
        <taxon>Uroviricota</taxon>
        <taxon>Caudoviricetes</taxon>
        <taxon>Peduoviridae</taxon>
        <taxon>Maltschvirus</taxon>
        <taxon>Maltschvirus maltsch</taxon>
    </lineage>
</organism>
<accession>A0A6J5LPA4</accession>
<reference evidence="1" key="1">
    <citation type="submission" date="2020-04" db="EMBL/GenBank/DDBJ databases">
        <authorList>
            <person name="Chiriac C."/>
            <person name="Salcher M."/>
            <person name="Ghai R."/>
            <person name="Kavagutti S V."/>
        </authorList>
    </citation>
    <scope>NUCLEOTIDE SEQUENCE</scope>
</reference>
<dbReference type="EMBL" id="LR797373">
    <property type="protein sequence ID" value="CAB4210643.1"/>
    <property type="molecule type" value="Genomic_DNA"/>
</dbReference>
<evidence type="ECO:0000313" key="5">
    <source>
        <dbReference type="EMBL" id="CAB4197918.1"/>
    </source>
</evidence>
<gene>
    <name evidence="4" type="ORF">UFOVP1078_48</name>
    <name evidence="5" type="ORF">UFOVP1317_38</name>
    <name evidence="6" type="ORF">UFOVP1429_33</name>
    <name evidence="1" type="ORF">UFOVP289_59</name>
    <name evidence="2" type="ORF">UFOVP547_51</name>
    <name evidence="3" type="ORF">UFOVP900_18</name>
</gene>
<evidence type="ECO:0000313" key="4">
    <source>
        <dbReference type="EMBL" id="CAB4183222.1"/>
    </source>
</evidence>